<accession>A0AAJ6CV38</accession>
<reference evidence="3" key="2">
    <citation type="journal article" date="2023" name="Nat. Commun.">
        <title>Cultivation of marine bacteria of the SAR202 clade.</title>
        <authorList>
            <person name="Lim Y."/>
            <person name="Seo J.H."/>
            <person name="Giovannoni S.J."/>
            <person name="Kang I."/>
            <person name="Cho J.C."/>
        </authorList>
    </citation>
    <scope>NUCLEOTIDE SEQUENCE</scope>
    <source>
        <strain evidence="3">JH1073</strain>
    </source>
</reference>
<evidence type="ECO:0000259" key="1">
    <source>
        <dbReference type="Pfam" id="PF01370"/>
    </source>
</evidence>
<name>A0AAJ6CV38_9CHLR</name>
<keyword evidence="4" id="KW-1185">Reference proteome</keyword>
<protein>
    <submittedName>
        <fullName evidence="3">NAD-dependent epimerase/dehydratase family protein</fullName>
    </submittedName>
</protein>
<dbReference type="PANTHER" id="PTHR43245">
    <property type="entry name" value="BIFUNCTIONAL POLYMYXIN RESISTANCE PROTEIN ARNA"/>
    <property type="match status" value="1"/>
</dbReference>
<dbReference type="EMBL" id="CP046147">
    <property type="protein sequence ID" value="WFG39485.1"/>
    <property type="molecule type" value="Genomic_DNA"/>
</dbReference>
<evidence type="ECO:0000313" key="5">
    <source>
        <dbReference type="Proteomes" id="UP001321249"/>
    </source>
</evidence>
<dbReference type="InterPro" id="IPR001509">
    <property type="entry name" value="Epimerase_deHydtase"/>
</dbReference>
<dbReference type="Gene3D" id="3.40.50.720">
    <property type="entry name" value="NAD(P)-binding Rossmann-like Domain"/>
    <property type="match status" value="1"/>
</dbReference>
<sequence>MPDNLKLLVTGLNGIVGKALRPALEQRYEISALSRSGVDGLPDERVFKANISDIDSLRPAFEGVDVVLNLAADGGMSSEAGMNAGWDSMLQNNIIGAYNVLEVAKQAGVSRVILASSGATSNGYELEEPYKSLVSTEDVPEPKSWDMVGEYSEPKPVSLYGVTKLFGEDIGRYYAATSDLSVINLRISSCGPIDEAGPGRAQANWSSYRDLQQLTIKCIEAPADLKFDIFWATSDNRKLFRDNSHAKEVLGYAPQDGVK</sequence>
<proteinExistence type="predicted"/>
<dbReference type="CDD" id="cd08946">
    <property type="entry name" value="SDR_e"/>
    <property type="match status" value="1"/>
</dbReference>
<dbReference type="Proteomes" id="UP001321249">
    <property type="component" value="Unassembled WGS sequence"/>
</dbReference>
<dbReference type="EMBL" id="WMBE01000001">
    <property type="protein sequence ID" value="MDG0865783.1"/>
    <property type="molecule type" value="Genomic_DNA"/>
</dbReference>
<dbReference type="AlphaFoldDB" id="A0AAJ6CV38"/>
<evidence type="ECO:0000313" key="3">
    <source>
        <dbReference type="EMBL" id="WFG39485.1"/>
    </source>
</evidence>
<dbReference type="Pfam" id="PF01370">
    <property type="entry name" value="Epimerase"/>
    <property type="match status" value="1"/>
</dbReference>
<gene>
    <name evidence="2" type="ORF">GKO46_01685</name>
    <name evidence="3" type="ORF">GKO48_07585</name>
</gene>
<reference evidence="4 5" key="1">
    <citation type="submission" date="2019-11" db="EMBL/GenBank/DDBJ databases">
        <authorList>
            <person name="Cho J.-C."/>
        </authorList>
    </citation>
    <scope>NUCLEOTIDE SEQUENCE [LARGE SCALE GENOMIC DNA]</scope>
    <source>
        <strain evidence="3 4">JH1073</strain>
        <strain evidence="2 5">JH702</strain>
    </source>
</reference>
<evidence type="ECO:0000313" key="2">
    <source>
        <dbReference type="EMBL" id="MDG0865783.1"/>
    </source>
</evidence>
<organism evidence="3 4">
    <name type="scientific">Candidatus Lucifugimonas marina</name>
    <dbReference type="NCBI Taxonomy" id="3038979"/>
    <lineage>
        <taxon>Bacteria</taxon>
        <taxon>Bacillati</taxon>
        <taxon>Chloroflexota</taxon>
        <taxon>Dehalococcoidia</taxon>
        <taxon>SAR202 cluster</taxon>
        <taxon>Candidatus Lucifugimonadales</taxon>
        <taxon>Candidatus Lucifugimonadaceae</taxon>
        <taxon>Candidatus Lucifugimonas</taxon>
    </lineage>
</organism>
<dbReference type="InterPro" id="IPR050177">
    <property type="entry name" value="Lipid_A_modif_metabolic_enz"/>
</dbReference>
<reference evidence="4" key="3">
    <citation type="submission" date="2023-06" db="EMBL/GenBank/DDBJ databases">
        <title>Pangenomics reveal diversification of enzyme families and niche specialization in globally abundant SAR202 bacteria.</title>
        <authorList>
            <person name="Saw J.H.W."/>
        </authorList>
    </citation>
    <scope>NUCLEOTIDE SEQUENCE [LARGE SCALE GENOMIC DNA]</scope>
    <source>
        <strain evidence="4">JH1073</strain>
    </source>
</reference>
<dbReference type="Proteomes" id="UP001219901">
    <property type="component" value="Chromosome"/>
</dbReference>
<dbReference type="InterPro" id="IPR036291">
    <property type="entry name" value="NAD(P)-bd_dom_sf"/>
</dbReference>
<feature type="domain" description="NAD-dependent epimerase/dehydratase" evidence="1">
    <location>
        <begin position="8"/>
        <end position="189"/>
    </location>
</feature>
<dbReference type="PANTHER" id="PTHR43245:SF55">
    <property type="entry name" value="NAD(P)-BINDING DOMAIN-CONTAINING PROTEIN"/>
    <property type="match status" value="1"/>
</dbReference>
<evidence type="ECO:0000313" key="4">
    <source>
        <dbReference type="Proteomes" id="UP001219901"/>
    </source>
</evidence>
<dbReference type="SUPFAM" id="SSF51735">
    <property type="entry name" value="NAD(P)-binding Rossmann-fold domains"/>
    <property type="match status" value="1"/>
</dbReference>
<dbReference type="RefSeq" id="WP_342823229.1">
    <property type="nucleotide sequence ID" value="NZ_CP046146.1"/>
</dbReference>